<dbReference type="HOGENOM" id="CLU_704318_0_0_1"/>
<reference evidence="2 3" key="1">
    <citation type="submission" date="2014-06" db="EMBL/GenBank/DDBJ databases">
        <title>Evolutionary Origins and Diversification of the Mycorrhizal Mutualists.</title>
        <authorList>
            <consortium name="DOE Joint Genome Institute"/>
            <consortium name="Mycorrhizal Genomics Consortium"/>
            <person name="Kohler A."/>
            <person name="Kuo A."/>
            <person name="Nagy L.G."/>
            <person name="Floudas D."/>
            <person name="Copeland A."/>
            <person name="Barry K.W."/>
            <person name="Cichocki N."/>
            <person name="Veneault-Fourrey C."/>
            <person name="LaButti K."/>
            <person name="Lindquist E.A."/>
            <person name="Lipzen A."/>
            <person name="Lundell T."/>
            <person name="Morin E."/>
            <person name="Murat C."/>
            <person name="Riley R."/>
            <person name="Ohm R."/>
            <person name="Sun H."/>
            <person name="Tunlid A."/>
            <person name="Henrissat B."/>
            <person name="Grigoriev I.V."/>
            <person name="Hibbett D.S."/>
            <person name="Martin F."/>
        </authorList>
    </citation>
    <scope>NUCLEOTIDE SEQUENCE [LARGE SCALE GENOMIC DNA]</scope>
    <source>
        <strain evidence="2 3">SS14</strain>
    </source>
</reference>
<organism evidence="2 3">
    <name type="scientific">Sphaerobolus stellatus (strain SS14)</name>
    <dbReference type="NCBI Taxonomy" id="990650"/>
    <lineage>
        <taxon>Eukaryota</taxon>
        <taxon>Fungi</taxon>
        <taxon>Dikarya</taxon>
        <taxon>Basidiomycota</taxon>
        <taxon>Agaricomycotina</taxon>
        <taxon>Agaricomycetes</taxon>
        <taxon>Phallomycetidae</taxon>
        <taxon>Geastrales</taxon>
        <taxon>Sphaerobolaceae</taxon>
        <taxon>Sphaerobolus</taxon>
    </lineage>
</organism>
<protein>
    <submittedName>
        <fullName evidence="2">Uncharacterized protein</fullName>
    </submittedName>
</protein>
<name>A0A0C9VXC7_SPHS4</name>
<dbReference type="Proteomes" id="UP000054279">
    <property type="component" value="Unassembled WGS sequence"/>
</dbReference>
<keyword evidence="3" id="KW-1185">Reference proteome</keyword>
<evidence type="ECO:0000256" key="1">
    <source>
        <dbReference type="SAM" id="MobiDB-lite"/>
    </source>
</evidence>
<accession>A0A0C9VXC7</accession>
<dbReference type="EMBL" id="KN837126">
    <property type="protein sequence ID" value="KIJ43056.1"/>
    <property type="molecule type" value="Genomic_DNA"/>
</dbReference>
<dbReference type="OrthoDB" id="3007288at2759"/>
<evidence type="ECO:0000313" key="3">
    <source>
        <dbReference type="Proteomes" id="UP000054279"/>
    </source>
</evidence>
<feature type="compositionally biased region" description="Low complexity" evidence="1">
    <location>
        <begin position="12"/>
        <end position="26"/>
    </location>
</feature>
<dbReference type="AlphaFoldDB" id="A0A0C9VXC7"/>
<feature type="region of interest" description="Disordered" evidence="1">
    <location>
        <begin position="1"/>
        <end position="26"/>
    </location>
</feature>
<evidence type="ECO:0000313" key="2">
    <source>
        <dbReference type="EMBL" id="KIJ43056.1"/>
    </source>
</evidence>
<proteinExistence type="predicted"/>
<sequence length="397" mass="44986">MSDPMQHPFQFPPSFSSTSSTPSAVDDGQNQQFIIQQIISSSVDEISRTQNITAEQRGSLQVLANFNSNPLQEILRLNLHIHATMFKLENKMNGLEQKLVDMLNQEQVSKQVITGDQRATMHATVKEHLVQTGRIQWDVAQEVIDFLEVHQVRFGFESVFASPKLTKDLQRETRRFATGHRDVLRIIIRNSAGLTREQSDLKACLSKTVEDIARRFLNTPSTRVPTEFYIFVALLRYIASENPAWINRGDMGRPQAGKDWWAGVAAWYQEKTKLWGNDWNVGEWVDLIQFIIANERTLHPEDPIPRLPSVPSIPVNHGVLPPTLANTEYVESSPTASMDHMNHAPVGSNTAGYPSFQYYNQASGSSLTSAQYYPQVNRPSQPSVYSPDMLYQNSSYY</sequence>
<gene>
    <name evidence="2" type="ORF">M422DRAFT_253845</name>
</gene>